<dbReference type="InterPro" id="IPR010259">
    <property type="entry name" value="S8pro/Inhibitor_I9"/>
</dbReference>
<dbReference type="Gene3D" id="3.30.70.80">
    <property type="entry name" value="Peptidase S8 propeptide/proteinase inhibitor I9"/>
    <property type="match status" value="1"/>
</dbReference>
<dbReference type="InterPro" id="IPR041469">
    <property type="entry name" value="Subtilisin-like_FN3"/>
</dbReference>
<dbReference type="PROSITE" id="PS00138">
    <property type="entry name" value="SUBTILASE_SER"/>
    <property type="match status" value="1"/>
</dbReference>
<keyword evidence="6 10" id="KW-0378">Hydrolase</keyword>
<evidence type="ECO:0000256" key="7">
    <source>
        <dbReference type="ARBA" id="ARBA00022825"/>
    </source>
</evidence>
<dbReference type="InterPro" id="IPR015500">
    <property type="entry name" value="Peptidase_S8_subtilisin-rel"/>
</dbReference>
<evidence type="ECO:0000313" key="16">
    <source>
        <dbReference type="EMBL" id="KAJ8428973.1"/>
    </source>
</evidence>
<feature type="region of interest" description="Disordered" evidence="11">
    <location>
        <begin position="591"/>
        <end position="617"/>
    </location>
</feature>
<dbReference type="FunFam" id="3.40.50.200:FF:000006">
    <property type="entry name" value="Subtilisin-like protease SBT1.5"/>
    <property type="match status" value="1"/>
</dbReference>
<dbReference type="GO" id="GO:0005576">
    <property type="term" value="C:extracellular region"/>
    <property type="evidence" value="ECO:0007669"/>
    <property type="project" value="UniProtKB-SubCell"/>
</dbReference>
<dbReference type="Pfam" id="PF00082">
    <property type="entry name" value="Peptidase_S8"/>
    <property type="match status" value="1"/>
</dbReference>
<keyword evidence="7 10" id="KW-0720">Serine protease</keyword>
<evidence type="ECO:0000259" key="13">
    <source>
        <dbReference type="Pfam" id="PF00082"/>
    </source>
</evidence>
<proteinExistence type="inferred from homology"/>
<dbReference type="PROSITE" id="PS51892">
    <property type="entry name" value="SUBTILASE"/>
    <property type="match status" value="1"/>
</dbReference>
<feature type="active site" description="Charge relay system" evidence="9 10">
    <location>
        <position position="162"/>
    </location>
</feature>
<dbReference type="InterPro" id="IPR000209">
    <property type="entry name" value="Peptidase_S8/S53_dom"/>
</dbReference>
<feature type="transmembrane region" description="Helical" evidence="12">
    <location>
        <begin position="7"/>
        <end position="30"/>
    </location>
</feature>
<dbReference type="OrthoDB" id="206201at2759"/>
<evidence type="ECO:0000256" key="3">
    <source>
        <dbReference type="ARBA" id="ARBA00022525"/>
    </source>
</evidence>
<evidence type="ECO:0000259" key="15">
    <source>
        <dbReference type="Pfam" id="PF17766"/>
    </source>
</evidence>
<evidence type="ECO:0000256" key="9">
    <source>
        <dbReference type="PIRSR" id="PIRSR615500-1"/>
    </source>
</evidence>
<keyword evidence="12" id="KW-0812">Transmembrane</keyword>
<keyword evidence="17" id="KW-1185">Reference proteome</keyword>
<feature type="active site" description="Charge relay system" evidence="9 10">
    <location>
        <position position="233"/>
    </location>
</feature>
<evidence type="ECO:0000256" key="12">
    <source>
        <dbReference type="SAM" id="Phobius"/>
    </source>
</evidence>
<evidence type="ECO:0000313" key="17">
    <source>
        <dbReference type="Proteomes" id="UP001153076"/>
    </source>
</evidence>
<feature type="domain" description="Inhibitor I9" evidence="14">
    <location>
        <begin position="39"/>
        <end position="126"/>
    </location>
</feature>
<dbReference type="PANTHER" id="PTHR10795">
    <property type="entry name" value="PROPROTEIN CONVERTASE SUBTILISIN/KEXIN"/>
    <property type="match status" value="1"/>
</dbReference>
<dbReference type="InterPro" id="IPR045051">
    <property type="entry name" value="SBT"/>
</dbReference>
<dbReference type="GO" id="GO:0006508">
    <property type="term" value="P:proteolysis"/>
    <property type="evidence" value="ECO:0007669"/>
    <property type="project" value="UniProtKB-KW"/>
</dbReference>
<evidence type="ECO:0000256" key="8">
    <source>
        <dbReference type="ARBA" id="ARBA00023180"/>
    </source>
</evidence>
<gene>
    <name evidence="16" type="ORF">Cgig2_013940</name>
</gene>
<keyword evidence="8" id="KW-0325">Glycoprotein</keyword>
<organism evidence="16 17">
    <name type="scientific">Carnegiea gigantea</name>
    <dbReference type="NCBI Taxonomy" id="171969"/>
    <lineage>
        <taxon>Eukaryota</taxon>
        <taxon>Viridiplantae</taxon>
        <taxon>Streptophyta</taxon>
        <taxon>Embryophyta</taxon>
        <taxon>Tracheophyta</taxon>
        <taxon>Spermatophyta</taxon>
        <taxon>Magnoliopsida</taxon>
        <taxon>eudicotyledons</taxon>
        <taxon>Gunneridae</taxon>
        <taxon>Pentapetalae</taxon>
        <taxon>Caryophyllales</taxon>
        <taxon>Cactineae</taxon>
        <taxon>Cactaceae</taxon>
        <taxon>Cactoideae</taxon>
        <taxon>Echinocereeae</taxon>
        <taxon>Carnegiea</taxon>
    </lineage>
</organism>
<evidence type="ECO:0000256" key="10">
    <source>
        <dbReference type="PROSITE-ProRule" id="PRU01240"/>
    </source>
</evidence>
<dbReference type="Gene3D" id="2.60.40.2310">
    <property type="match status" value="1"/>
</dbReference>
<keyword evidence="3" id="KW-0964">Secreted</keyword>
<evidence type="ECO:0000259" key="14">
    <source>
        <dbReference type="Pfam" id="PF05922"/>
    </source>
</evidence>
<feature type="active site" description="Charge relay system" evidence="9 10">
    <location>
        <position position="555"/>
    </location>
</feature>
<dbReference type="InterPro" id="IPR036852">
    <property type="entry name" value="Peptidase_S8/S53_dom_sf"/>
</dbReference>
<dbReference type="AlphaFoldDB" id="A0A9Q1JQ64"/>
<dbReference type="FunFam" id="3.30.70.80:FF:000003">
    <property type="entry name" value="Subtilisin-like protease SBT1.9"/>
    <property type="match status" value="1"/>
</dbReference>
<dbReference type="Gene3D" id="3.50.30.30">
    <property type="match status" value="1"/>
</dbReference>
<evidence type="ECO:0000256" key="1">
    <source>
        <dbReference type="ARBA" id="ARBA00004613"/>
    </source>
</evidence>
<feature type="domain" description="Subtilisin-like protease fibronectin type-III" evidence="15">
    <location>
        <begin position="668"/>
        <end position="770"/>
    </location>
</feature>
<dbReference type="InterPro" id="IPR034197">
    <property type="entry name" value="Peptidases_S8_3"/>
</dbReference>
<evidence type="ECO:0000256" key="4">
    <source>
        <dbReference type="ARBA" id="ARBA00022670"/>
    </source>
</evidence>
<feature type="compositionally biased region" description="Basic and acidic residues" evidence="11">
    <location>
        <begin position="592"/>
        <end position="604"/>
    </location>
</feature>
<reference evidence="16" key="1">
    <citation type="submission" date="2022-04" db="EMBL/GenBank/DDBJ databases">
        <title>Carnegiea gigantea Genome sequencing and assembly v2.</title>
        <authorList>
            <person name="Copetti D."/>
            <person name="Sanderson M.J."/>
            <person name="Burquez A."/>
            <person name="Wojciechowski M.F."/>
        </authorList>
    </citation>
    <scope>NUCLEOTIDE SEQUENCE</scope>
    <source>
        <strain evidence="16">SGP5-SGP5p</strain>
        <tissue evidence="16">Aerial part</tissue>
    </source>
</reference>
<keyword evidence="12" id="KW-0472">Membrane</keyword>
<sequence length="800" mass="86028">MHSSSNLVGHLCMITLPIWILIMGHCVHISSAKTPQRSTYIVHMDKSLMPSVFSTHHQWYTSTIDSLIPTSRLTSLEDPKSSPSSSPRLLYSYDKALHGFSAHLSPDERQMLETHPAFVAAYRDVKGKVDTTRTIDFLSLNSKSGLWPASNYGQDVIVGVIDTGVWPESRSFKDDGMAPVPSKWKGACESGQNFNTSTCNKKLVGARFFNKGVMAAEPKTKLIMNSARDVDGHGTHTSSTVAGAHVDGVSFFGYAQGTARGVAPRARLAVYKVVWDEGSYSSDVLAAFDQAISDGVDVISISLGFDGLPLYKDPVAIGSFAAMEHGVLVSSSAGNAGPLIGTLHNGIPWALTVAAGTIDRQFSGMLSLGNGHTILGWTLFPASAVVEKLSLKHDKKLSACNSSILLSKAASNEIIICDNMGMTLDQMDKVAGSNVAAAIFISDDPIDHELVGGVSWPGIIISSKDGRSVVQYAKSTKSPWASMQFQETSVGSRTAPAAAFYTSRGPAPSCLGVLKPDLMAPGSQVLAAYIPSAEVARIGNNIILSNEYAMLSGTSMACPHASGVAALLRGAHPEWSPAAIRSAMMTTADPLDNTRHPIKDDGDASKPASPLAMGSGQVDPNHALDPGLVYDATPQKYVNLLCSMNITTRQMLTIIRSRRYDCSNPSSDLNYPSFIALYDNKTKMLVKTFHRTVTNVGQGGGTTYKVSVIPPRGSRVVVKPQTLVFKKQYEKQSYSVRIKYKSNHKEEVSFGSLVWKEVGGKHSVRSPVVVCPSVDNSFGTQLKYTILLYELNDLYSNCVS</sequence>
<comment type="caution">
    <text evidence="16">The sequence shown here is derived from an EMBL/GenBank/DDBJ whole genome shotgun (WGS) entry which is preliminary data.</text>
</comment>
<dbReference type="Pfam" id="PF17766">
    <property type="entry name" value="fn3_6"/>
    <property type="match status" value="1"/>
</dbReference>
<feature type="domain" description="Peptidase S8/S53" evidence="13">
    <location>
        <begin position="153"/>
        <end position="594"/>
    </location>
</feature>
<evidence type="ECO:0008006" key="18">
    <source>
        <dbReference type="Google" id="ProtNLM"/>
    </source>
</evidence>
<accession>A0A9Q1JQ64</accession>
<dbReference type="PRINTS" id="PR00723">
    <property type="entry name" value="SUBTILISIN"/>
</dbReference>
<protein>
    <recommendedName>
        <fullName evidence="18">Subtilisin-like protease</fullName>
    </recommendedName>
</protein>
<dbReference type="SUPFAM" id="SSF52743">
    <property type="entry name" value="Subtilisin-like"/>
    <property type="match status" value="1"/>
</dbReference>
<comment type="subcellular location">
    <subcellularLocation>
        <location evidence="1">Secreted</location>
    </subcellularLocation>
</comment>
<dbReference type="CDD" id="cd04852">
    <property type="entry name" value="Peptidases_S8_3"/>
    <property type="match status" value="1"/>
</dbReference>
<name>A0A9Q1JQ64_9CARY</name>
<dbReference type="Gene3D" id="3.40.50.200">
    <property type="entry name" value="Peptidase S8/S53 domain"/>
    <property type="match status" value="1"/>
</dbReference>
<evidence type="ECO:0000256" key="11">
    <source>
        <dbReference type="SAM" id="MobiDB-lite"/>
    </source>
</evidence>
<keyword evidence="5" id="KW-0732">Signal</keyword>
<keyword evidence="12" id="KW-1133">Transmembrane helix</keyword>
<dbReference type="InterPro" id="IPR023828">
    <property type="entry name" value="Peptidase_S8_Ser-AS"/>
</dbReference>
<dbReference type="InterPro" id="IPR037045">
    <property type="entry name" value="S8pro/Inhibitor_I9_sf"/>
</dbReference>
<evidence type="ECO:0000256" key="6">
    <source>
        <dbReference type="ARBA" id="ARBA00022801"/>
    </source>
</evidence>
<dbReference type="Proteomes" id="UP001153076">
    <property type="component" value="Unassembled WGS sequence"/>
</dbReference>
<dbReference type="Pfam" id="PF05922">
    <property type="entry name" value="Inhibitor_I9"/>
    <property type="match status" value="1"/>
</dbReference>
<dbReference type="EMBL" id="JAKOGI010000953">
    <property type="protein sequence ID" value="KAJ8428973.1"/>
    <property type="molecule type" value="Genomic_DNA"/>
</dbReference>
<evidence type="ECO:0000256" key="2">
    <source>
        <dbReference type="ARBA" id="ARBA00011073"/>
    </source>
</evidence>
<evidence type="ECO:0000256" key="5">
    <source>
        <dbReference type="ARBA" id="ARBA00022729"/>
    </source>
</evidence>
<dbReference type="GO" id="GO:0004252">
    <property type="term" value="F:serine-type endopeptidase activity"/>
    <property type="evidence" value="ECO:0007669"/>
    <property type="project" value="UniProtKB-UniRule"/>
</dbReference>
<keyword evidence="4 10" id="KW-0645">Protease</keyword>
<dbReference type="CDD" id="cd02120">
    <property type="entry name" value="PA_subtilisin_like"/>
    <property type="match status" value="1"/>
</dbReference>
<comment type="similarity">
    <text evidence="2 10">Belongs to the peptidase S8 family.</text>
</comment>